<feature type="transmembrane region" description="Helical" evidence="1">
    <location>
        <begin position="79"/>
        <end position="100"/>
    </location>
</feature>
<dbReference type="KEGG" id="muc:MuYL_3983"/>
<organism evidence="2 3">
    <name type="scientific">Mucilaginibacter xinganensis</name>
    <dbReference type="NCBI Taxonomy" id="1234841"/>
    <lineage>
        <taxon>Bacteria</taxon>
        <taxon>Pseudomonadati</taxon>
        <taxon>Bacteroidota</taxon>
        <taxon>Sphingobacteriia</taxon>
        <taxon>Sphingobacteriales</taxon>
        <taxon>Sphingobacteriaceae</taxon>
        <taxon>Mucilaginibacter</taxon>
    </lineage>
</organism>
<accession>A0A223P215</accession>
<keyword evidence="1" id="KW-0812">Transmembrane</keyword>
<keyword evidence="3" id="KW-1185">Reference proteome</keyword>
<dbReference type="Proteomes" id="UP000215002">
    <property type="component" value="Chromosome"/>
</dbReference>
<name>A0A223P215_9SPHI</name>
<feature type="transmembrane region" description="Helical" evidence="1">
    <location>
        <begin position="34"/>
        <end position="51"/>
    </location>
</feature>
<evidence type="ECO:0000313" key="3">
    <source>
        <dbReference type="Proteomes" id="UP000215002"/>
    </source>
</evidence>
<sequence>MPRQEFYLLLIHNVKLKLFNVLCTYNTMELSTQIAWLFLLAIPIACIAWTVTHEEVFREPRDYCVSRCHTGKTIAERKFFYLFTCEYCFSHYVTLAMLLLTNYKLLMTDWRGYLIAGFALVFVANIYMSLFALVRIDLKKVRLETEIEEKKK</sequence>
<reference evidence="2 3" key="1">
    <citation type="submission" date="2017-08" db="EMBL/GenBank/DDBJ databases">
        <title>Complete genome sequence of Mucilaginibacter sp. strain BJC16-A31.</title>
        <authorList>
            <consortium name="Henan University of Science and Technology"/>
            <person name="You X."/>
        </authorList>
    </citation>
    <scope>NUCLEOTIDE SEQUENCE [LARGE SCALE GENOMIC DNA]</scope>
    <source>
        <strain evidence="2 3">BJC16-A31</strain>
    </source>
</reference>
<protein>
    <recommendedName>
        <fullName evidence="4">DUF1360 domain-containing protein</fullName>
    </recommendedName>
</protein>
<keyword evidence="1" id="KW-1133">Transmembrane helix</keyword>
<keyword evidence="1" id="KW-0472">Membrane</keyword>
<dbReference type="AlphaFoldDB" id="A0A223P215"/>
<feature type="transmembrane region" description="Helical" evidence="1">
    <location>
        <begin position="112"/>
        <end position="134"/>
    </location>
</feature>
<proteinExistence type="predicted"/>
<gene>
    <name evidence="2" type="ORF">MuYL_3983</name>
</gene>
<evidence type="ECO:0008006" key="4">
    <source>
        <dbReference type="Google" id="ProtNLM"/>
    </source>
</evidence>
<dbReference type="EMBL" id="CP022743">
    <property type="protein sequence ID" value="ASU35868.1"/>
    <property type="molecule type" value="Genomic_DNA"/>
</dbReference>
<evidence type="ECO:0000313" key="2">
    <source>
        <dbReference type="EMBL" id="ASU35868.1"/>
    </source>
</evidence>
<evidence type="ECO:0000256" key="1">
    <source>
        <dbReference type="SAM" id="Phobius"/>
    </source>
</evidence>